<gene>
    <name evidence="1" type="ORF">DOQ08_02407</name>
</gene>
<protein>
    <submittedName>
        <fullName evidence="1">Uncharacterized protein</fullName>
    </submittedName>
</protein>
<proteinExistence type="predicted"/>
<dbReference type="OrthoDB" id="9153028at2"/>
<comment type="caution">
    <text evidence="1">The sequence shown here is derived from an EMBL/GenBank/DDBJ whole genome shotgun (WGS) entry which is preliminary data.</text>
</comment>
<dbReference type="AlphaFoldDB" id="A0A3M2RCD0"/>
<dbReference type="RefSeq" id="WP_114335164.1">
    <property type="nucleotide sequence ID" value="NZ_QMDL01000003.1"/>
</dbReference>
<accession>A0A3M2RCD0</accession>
<evidence type="ECO:0000313" key="1">
    <source>
        <dbReference type="EMBL" id="RMJ02942.1"/>
    </source>
</evidence>
<reference evidence="1 2" key="1">
    <citation type="submission" date="2018-08" db="EMBL/GenBank/DDBJ databases">
        <title>Whole Genome Sequence of the Moderate Halophilic Marine Bacterium Marinobacter litoralis Sw-45.</title>
        <authorList>
            <person name="Musa H."/>
        </authorList>
    </citation>
    <scope>NUCLEOTIDE SEQUENCE [LARGE SCALE GENOMIC DNA]</scope>
    <source>
        <strain evidence="1 2">Sw-45</strain>
    </source>
</reference>
<name>A0A3M2RCD0_9GAMM</name>
<keyword evidence="2" id="KW-1185">Reference proteome</keyword>
<organism evidence="1 2">
    <name type="scientific">Marinobacter litoralis</name>
    <dbReference type="NCBI Taxonomy" id="187981"/>
    <lineage>
        <taxon>Bacteria</taxon>
        <taxon>Pseudomonadati</taxon>
        <taxon>Pseudomonadota</taxon>
        <taxon>Gammaproteobacteria</taxon>
        <taxon>Pseudomonadales</taxon>
        <taxon>Marinobacteraceae</taxon>
        <taxon>Marinobacter</taxon>
    </lineage>
</organism>
<sequence>MIDRSSKEFSYTGSTFEDAVGEALPFHDAVGRIAINFSELEAECASAVSFLLKTSVDRGHLVTSEMSFKAKLGALSSLVRLEYEVENRAFPIPLKTFEDLMYMCQKSEELRNKLMHSSWVRDHAKQEVRRRKLSAKRKRGFKYDEEALTAGQILDIADYISVTTEYLERFFYTTYSDYSSTLPHVIRT</sequence>
<dbReference type="Proteomes" id="UP000265903">
    <property type="component" value="Unassembled WGS sequence"/>
</dbReference>
<evidence type="ECO:0000313" key="2">
    <source>
        <dbReference type="Proteomes" id="UP000265903"/>
    </source>
</evidence>
<dbReference type="EMBL" id="QMDL01000003">
    <property type="protein sequence ID" value="RMJ02942.1"/>
    <property type="molecule type" value="Genomic_DNA"/>
</dbReference>